<dbReference type="GO" id="GO:0016747">
    <property type="term" value="F:acyltransferase activity, transferring groups other than amino-acyl groups"/>
    <property type="evidence" value="ECO:0007669"/>
    <property type="project" value="InterPro"/>
</dbReference>
<protein>
    <recommendedName>
        <fullName evidence="1">N-acetyltransferase domain-containing protein</fullName>
    </recommendedName>
</protein>
<dbReference type="KEGG" id="trr:M419DRAFT_95516"/>
<dbReference type="EMBL" id="KI911140">
    <property type="protein sequence ID" value="ETS05460.1"/>
    <property type="molecule type" value="Genomic_DNA"/>
</dbReference>
<name>A0A024SIX9_HYPJR</name>
<dbReference type="HOGENOM" id="CLU_1184837_0_0_1"/>
<dbReference type="AlphaFoldDB" id="A0A024SIX9"/>
<dbReference type="Gene3D" id="3.40.630.30">
    <property type="match status" value="1"/>
</dbReference>
<evidence type="ECO:0000259" key="1">
    <source>
        <dbReference type="PROSITE" id="PS51186"/>
    </source>
</evidence>
<sequence length="222" mass="24098">MSRQISHLDTTIPSPTNPLLTLRTILPSDAPSLSHILSAPSNKTDPNAKDIDVATAGAVIGRMREAASQPTVLDDQGNVVSGPSRVNMMLVLKTEDENGQPVEKVIGIGGFGAIKDWERDGRKVRAGDVGVMLDPAYKRQGYGVEAMKMAINWAFTPASEGGPQLDLVTITTLEDNDPMVKLLHKKLGLEGKGVVSPAEFDKDKNEIYYELTKEDWRSISTE</sequence>
<feature type="domain" description="N-acetyltransferase" evidence="1">
    <location>
        <begin position="103"/>
        <end position="214"/>
    </location>
</feature>
<dbReference type="Pfam" id="PF13302">
    <property type="entry name" value="Acetyltransf_3"/>
    <property type="match status" value="1"/>
</dbReference>
<dbReference type="SUPFAM" id="SSF55729">
    <property type="entry name" value="Acyl-CoA N-acyltransferases (Nat)"/>
    <property type="match status" value="1"/>
</dbReference>
<dbReference type="InterPro" id="IPR000182">
    <property type="entry name" value="GNAT_dom"/>
</dbReference>
<evidence type="ECO:0000313" key="2">
    <source>
        <dbReference type="EMBL" id="ETS05460.1"/>
    </source>
</evidence>
<dbReference type="OrthoDB" id="64477at2759"/>
<gene>
    <name evidence="2" type="ORF">M419DRAFT_95516</name>
</gene>
<dbReference type="Proteomes" id="UP000024376">
    <property type="component" value="Unassembled WGS sequence"/>
</dbReference>
<dbReference type="CDD" id="cd04301">
    <property type="entry name" value="NAT_SF"/>
    <property type="match status" value="1"/>
</dbReference>
<reference evidence="3" key="1">
    <citation type="journal article" date="2013" name="Ind. Biotechnol.">
        <title>Comparative genomics analysis of Trichoderma reesei strains.</title>
        <authorList>
            <person name="Koike H."/>
            <person name="Aerts A."/>
            <person name="LaButti K."/>
            <person name="Grigoriev I.V."/>
            <person name="Baker S.E."/>
        </authorList>
    </citation>
    <scope>NUCLEOTIDE SEQUENCE [LARGE SCALE GENOMIC DNA]</scope>
    <source>
        <strain evidence="3">ATCC 56765 / BCRC 32924 / NRRL 11460 / Rut C-30</strain>
    </source>
</reference>
<dbReference type="PROSITE" id="PS51186">
    <property type="entry name" value="GNAT"/>
    <property type="match status" value="1"/>
</dbReference>
<dbReference type="InterPro" id="IPR016181">
    <property type="entry name" value="Acyl_CoA_acyltransferase"/>
</dbReference>
<evidence type="ECO:0000313" key="3">
    <source>
        <dbReference type="Proteomes" id="UP000024376"/>
    </source>
</evidence>
<organism evidence="2 3">
    <name type="scientific">Hypocrea jecorina (strain ATCC 56765 / BCRC 32924 / NRRL 11460 / Rut C-30)</name>
    <name type="common">Trichoderma reesei</name>
    <dbReference type="NCBI Taxonomy" id="1344414"/>
    <lineage>
        <taxon>Eukaryota</taxon>
        <taxon>Fungi</taxon>
        <taxon>Dikarya</taxon>
        <taxon>Ascomycota</taxon>
        <taxon>Pezizomycotina</taxon>
        <taxon>Sordariomycetes</taxon>
        <taxon>Hypocreomycetidae</taxon>
        <taxon>Hypocreales</taxon>
        <taxon>Hypocreaceae</taxon>
        <taxon>Trichoderma</taxon>
    </lineage>
</organism>
<proteinExistence type="predicted"/>
<accession>A0A024SIX9</accession>